<name>A0A182JN79_ANOAO</name>
<reference evidence="1" key="1">
    <citation type="submission" date="2022-08" db="UniProtKB">
        <authorList>
            <consortium name="EnsemblMetazoa"/>
        </authorList>
    </citation>
    <scope>IDENTIFICATION</scope>
    <source>
        <strain evidence="1">EBRO</strain>
    </source>
</reference>
<dbReference type="VEuPathDB" id="VectorBase:AATE021217"/>
<dbReference type="AlphaFoldDB" id="A0A182JN79"/>
<proteinExistence type="predicted"/>
<organism evidence="1">
    <name type="scientific">Anopheles atroparvus</name>
    <name type="common">European mosquito</name>
    <dbReference type="NCBI Taxonomy" id="41427"/>
    <lineage>
        <taxon>Eukaryota</taxon>
        <taxon>Metazoa</taxon>
        <taxon>Ecdysozoa</taxon>
        <taxon>Arthropoda</taxon>
        <taxon>Hexapoda</taxon>
        <taxon>Insecta</taxon>
        <taxon>Pterygota</taxon>
        <taxon>Neoptera</taxon>
        <taxon>Endopterygota</taxon>
        <taxon>Diptera</taxon>
        <taxon>Nematocera</taxon>
        <taxon>Culicoidea</taxon>
        <taxon>Culicidae</taxon>
        <taxon>Anophelinae</taxon>
        <taxon>Anopheles</taxon>
    </lineage>
</organism>
<accession>A0A182JN79</accession>
<evidence type="ECO:0000313" key="1">
    <source>
        <dbReference type="EnsemblMetazoa" id="AATE021217-PA.1"/>
    </source>
</evidence>
<dbReference type="EnsemblMetazoa" id="AATE021217-RA">
    <property type="protein sequence ID" value="AATE021217-PA.1"/>
    <property type="gene ID" value="AATE021217"/>
</dbReference>
<sequence length="179" mass="19559">MVRSVLRFCSAPSQASMFIRTPTRNSKASWVARGFIGSEVLWTIPPRPCKPAPAPTPPFMMAPLEVVLPMQRGPLPLLIPLLWFMMVVVTGWMCCGQVVAIRYELRSNWCDGMSAAIFDLANSMRIAPRSDESRNLPCRAAIAAAALTTSLNSTNATGTGALAPTPLASALPLLWWCWR</sequence>
<protein>
    <submittedName>
        <fullName evidence="1">Uncharacterized protein</fullName>
    </submittedName>
</protein>